<reference evidence="2 3" key="1">
    <citation type="submission" date="2021-04" db="EMBL/GenBank/DDBJ databases">
        <title>Whole-genome sequencing of Saccharopolyspora endophytica KCTC 19397.</title>
        <authorList>
            <person name="Ay H."/>
            <person name="Saygin H."/>
            <person name="Sahin N."/>
        </authorList>
    </citation>
    <scope>NUCLEOTIDE SEQUENCE [LARGE SCALE GENOMIC DNA]</scope>
    <source>
        <strain evidence="2 3">KCTC 19397</strain>
    </source>
</reference>
<feature type="compositionally biased region" description="Basic residues" evidence="1">
    <location>
        <begin position="105"/>
        <end position="115"/>
    </location>
</feature>
<dbReference type="Proteomes" id="UP000674084">
    <property type="component" value="Unassembled WGS sequence"/>
</dbReference>
<evidence type="ECO:0000256" key="1">
    <source>
        <dbReference type="SAM" id="MobiDB-lite"/>
    </source>
</evidence>
<comment type="caution">
    <text evidence="2">The sequence shown here is derived from an EMBL/GenBank/DDBJ whole genome shotgun (WGS) entry which is preliminary data.</text>
</comment>
<evidence type="ECO:0000313" key="2">
    <source>
        <dbReference type="EMBL" id="MBQ0928576.1"/>
    </source>
</evidence>
<organism evidence="2 3">
    <name type="scientific">Saccharopolyspora endophytica</name>
    <dbReference type="NCBI Taxonomy" id="543886"/>
    <lineage>
        <taxon>Bacteria</taxon>
        <taxon>Bacillati</taxon>
        <taxon>Actinomycetota</taxon>
        <taxon>Actinomycetes</taxon>
        <taxon>Pseudonocardiales</taxon>
        <taxon>Pseudonocardiaceae</taxon>
        <taxon>Saccharopolyspora</taxon>
    </lineage>
</organism>
<evidence type="ECO:0000313" key="3">
    <source>
        <dbReference type="Proteomes" id="UP000674084"/>
    </source>
</evidence>
<feature type="region of interest" description="Disordered" evidence="1">
    <location>
        <begin position="314"/>
        <end position="353"/>
    </location>
</feature>
<feature type="region of interest" description="Disordered" evidence="1">
    <location>
        <begin position="79"/>
        <end position="171"/>
    </location>
</feature>
<dbReference type="RefSeq" id="WP_210973583.1">
    <property type="nucleotide sequence ID" value="NZ_JAGPXE010000021.1"/>
</dbReference>
<feature type="compositionally biased region" description="Low complexity" evidence="1">
    <location>
        <begin position="135"/>
        <end position="145"/>
    </location>
</feature>
<accession>A0ABS5DQK6</accession>
<protein>
    <submittedName>
        <fullName evidence="2">Uncharacterized protein</fullName>
    </submittedName>
</protein>
<dbReference type="EMBL" id="JAGPXE010000021">
    <property type="protein sequence ID" value="MBQ0928576.1"/>
    <property type="molecule type" value="Genomic_DNA"/>
</dbReference>
<proteinExistence type="predicted"/>
<keyword evidence="3" id="KW-1185">Reference proteome</keyword>
<name>A0ABS5DQK6_9PSEU</name>
<feature type="compositionally biased region" description="Basic and acidic residues" evidence="1">
    <location>
        <begin position="81"/>
        <end position="104"/>
    </location>
</feature>
<gene>
    <name evidence="2" type="ORF">KBO27_31925</name>
</gene>
<feature type="compositionally biased region" description="Low complexity" evidence="1">
    <location>
        <begin position="338"/>
        <end position="347"/>
    </location>
</feature>
<sequence length="353" mass="38703">MTISDSVASVAALLRTGNLRAAREQWSVTLTAADDTELAALLECGRILASYPRTGTTLLRGYWQRATDPRVRAVIEACAPRPEDQSTREPEPAPEDGPRWDRHSIQRARASRRRGGTVTRSRNPQARRDRRQRRQAAQSLALHLSYTDTEDGPAPDTTTQRPSGGHPGHAIDYERLAVDPAAQDRDSRDPRRTAVRGNGRPCVALGCHVEPSRADRQQHDGLCGECRDAERPGIQVPDDANRAQMLEALCAYIWEHYPAALNHLRQEWARHTGADRDTIAAWVTTHVPHTDKETAKVVQLAACATCAAERGPRDLRQQPADDGQCASCRTLDNPPAPENAATASAAERVLAAA</sequence>